<evidence type="ECO:0000256" key="3">
    <source>
        <dbReference type="ARBA" id="ARBA00023163"/>
    </source>
</evidence>
<proteinExistence type="predicted"/>
<dbReference type="PROSITE" id="PS50949">
    <property type="entry name" value="HTH_GNTR"/>
    <property type="match status" value="1"/>
</dbReference>
<dbReference type="InterPro" id="IPR036388">
    <property type="entry name" value="WH-like_DNA-bd_sf"/>
</dbReference>
<dbReference type="SMART" id="SM00345">
    <property type="entry name" value="HTH_GNTR"/>
    <property type="match status" value="1"/>
</dbReference>
<keyword evidence="3" id="KW-0804">Transcription</keyword>
<feature type="domain" description="HTH gntR-type" evidence="4">
    <location>
        <begin position="12"/>
        <end position="79"/>
    </location>
</feature>
<dbReference type="Gene3D" id="1.10.10.10">
    <property type="entry name" value="Winged helix-like DNA-binding domain superfamily/Winged helix DNA-binding domain"/>
    <property type="match status" value="1"/>
</dbReference>
<dbReference type="Pfam" id="PF07729">
    <property type="entry name" value="FCD"/>
    <property type="match status" value="1"/>
</dbReference>
<dbReference type="CDD" id="cd07377">
    <property type="entry name" value="WHTH_GntR"/>
    <property type="match status" value="1"/>
</dbReference>
<accession>A0A9E6ZS15</accession>
<evidence type="ECO:0000259" key="4">
    <source>
        <dbReference type="PROSITE" id="PS50949"/>
    </source>
</evidence>
<evidence type="ECO:0000256" key="2">
    <source>
        <dbReference type="ARBA" id="ARBA00023125"/>
    </source>
</evidence>
<sequence>MLVTVPETEKPAARWQGVYAALREAIIGRKLAPGTKLPEDALAAIYAVSRTVVRAALQALSHDRLVRLEPNRGAFVASPSTKEAREVFEARGLIEPQLAALAARTATPADIAHLRAHLAREREALATDANAAEAIALSAHFHVEIAEIAGHSIYTGFVRDLVSHSSLIIALYWTQRETTCKCEAHRELVDAIAEGEPLKAAAIMREHITELLLGLDLARKDSPPTSLQDLLK</sequence>
<dbReference type="GO" id="GO:0003677">
    <property type="term" value="F:DNA binding"/>
    <property type="evidence" value="ECO:0007669"/>
    <property type="project" value="UniProtKB-KW"/>
</dbReference>
<dbReference type="GO" id="GO:0003700">
    <property type="term" value="F:DNA-binding transcription factor activity"/>
    <property type="evidence" value="ECO:0007669"/>
    <property type="project" value="InterPro"/>
</dbReference>
<keyword evidence="1" id="KW-0805">Transcription regulation</keyword>
<dbReference type="InterPro" id="IPR008920">
    <property type="entry name" value="TF_FadR/GntR_C"/>
</dbReference>
<dbReference type="EMBL" id="CP083239">
    <property type="protein sequence ID" value="UOK70679.1"/>
    <property type="molecule type" value="Genomic_DNA"/>
</dbReference>
<evidence type="ECO:0000313" key="6">
    <source>
        <dbReference type="Proteomes" id="UP000831684"/>
    </source>
</evidence>
<dbReference type="PANTHER" id="PTHR43537:SF53">
    <property type="entry name" value="HTH-TYPE TRANSCRIPTIONAL REPRESSOR NANR"/>
    <property type="match status" value="1"/>
</dbReference>
<dbReference type="InterPro" id="IPR036390">
    <property type="entry name" value="WH_DNA-bd_sf"/>
</dbReference>
<organism evidence="5 6">
    <name type="scientific">Ancylobacter polymorphus</name>
    <dbReference type="NCBI Taxonomy" id="223390"/>
    <lineage>
        <taxon>Bacteria</taxon>
        <taxon>Pseudomonadati</taxon>
        <taxon>Pseudomonadota</taxon>
        <taxon>Alphaproteobacteria</taxon>
        <taxon>Hyphomicrobiales</taxon>
        <taxon>Xanthobacteraceae</taxon>
        <taxon>Ancylobacter</taxon>
    </lineage>
</organism>
<dbReference type="InterPro" id="IPR011711">
    <property type="entry name" value="GntR_C"/>
</dbReference>
<dbReference type="SUPFAM" id="SSF46785">
    <property type="entry name" value="Winged helix' DNA-binding domain"/>
    <property type="match status" value="1"/>
</dbReference>
<dbReference type="Pfam" id="PF00392">
    <property type="entry name" value="GntR"/>
    <property type="match status" value="1"/>
</dbReference>
<evidence type="ECO:0000313" key="5">
    <source>
        <dbReference type="EMBL" id="UOK70679.1"/>
    </source>
</evidence>
<gene>
    <name evidence="5" type="ORF">K9D25_18455</name>
</gene>
<dbReference type="RefSeq" id="WP_244377161.1">
    <property type="nucleotide sequence ID" value="NZ_CP083239.1"/>
</dbReference>
<dbReference type="Proteomes" id="UP000831684">
    <property type="component" value="Chromosome"/>
</dbReference>
<dbReference type="SMART" id="SM00895">
    <property type="entry name" value="FCD"/>
    <property type="match status" value="1"/>
</dbReference>
<reference evidence="5" key="1">
    <citation type="submission" date="2021-09" db="EMBL/GenBank/DDBJ databases">
        <title>Network and meta-omics reveal the key degrader and cooperation patterns in an efficient 1,4-dioxane-degrading microbial community.</title>
        <authorList>
            <person name="Dai C."/>
        </authorList>
    </citation>
    <scope>NUCLEOTIDE SEQUENCE</scope>
    <source>
        <strain evidence="5">ZM13</strain>
    </source>
</reference>
<dbReference type="Gene3D" id="1.20.120.530">
    <property type="entry name" value="GntR ligand-binding domain-like"/>
    <property type="match status" value="1"/>
</dbReference>
<dbReference type="KEGG" id="apol:K9D25_18455"/>
<name>A0A9E6ZS15_9HYPH</name>
<dbReference type="PANTHER" id="PTHR43537">
    <property type="entry name" value="TRANSCRIPTIONAL REGULATOR, GNTR FAMILY"/>
    <property type="match status" value="1"/>
</dbReference>
<protein>
    <submittedName>
        <fullName evidence="5">GntR family transcriptional regulator</fullName>
    </submittedName>
</protein>
<dbReference type="InterPro" id="IPR000524">
    <property type="entry name" value="Tscrpt_reg_HTH_GntR"/>
</dbReference>
<keyword evidence="2" id="KW-0238">DNA-binding</keyword>
<dbReference type="AlphaFoldDB" id="A0A9E6ZS15"/>
<evidence type="ECO:0000256" key="1">
    <source>
        <dbReference type="ARBA" id="ARBA00023015"/>
    </source>
</evidence>
<dbReference type="SUPFAM" id="SSF48008">
    <property type="entry name" value="GntR ligand-binding domain-like"/>
    <property type="match status" value="1"/>
</dbReference>